<evidence type="ECO:0000259" key="9">
    <source>
        <dbReference type="Pfam" id="PF00345"/>
    </source>
</evidence>
<sequence>MRPGRRCIAVLSLLGGLMFSISAYAGISVGSTRVIFDASQSALAVPIQNGDNRPYLVQSWVDDQSGQKAPFLVTPPLVRVDAKKSMTLKIISTGAMALPQDRESVFYLNVKEIPPKAETENVLQLAIRTRIKFFYRPAQLQGTAADAPAQLQWRIAPDEQGRLALEVSNPSAYAVTVVDASANGAPLRNDMVLPQSKLRYPLPAAAGDAVAVSFSAMNDFGGVTAPITLQARRAATTP</sequence>
<dbReference type="InterPro" id="IPR001829">
    <property type="entry name" value="Pili_assmbl_chaperone_bac"/>
</dbReference>
<evidence type="ECO:0000256" key="1">
    <source>
        <dbReference type="ARBA" id="ARBA00004418"/>
    </source>
</evidence>
<keyword evidence="6 7" id="KW-0143">Chaperone</keyword>
<protein>
    <submittedName>
        <fullName evidence="11">Chaperone protein EcpD</fullName>
    </submittedName>
</protein>
<keyword evidence="5" id="KW-0574">Periplasm</keyword>
<dbReference type="PRINTS" id="PR00969">
    <property type="entry name" value="CHAPERONPILI"/>
</dbReference>
<comment type="subcellular location">
    <subcellularLocation>
        <location evidence="1 7">Periplasm</location>
    </subcellularLocation>
</comment>
<dbReference type="InterPro" id="IPR016148">
    <property type="entry name" value="Pili_assmbl_chaperone_C"/>
</dbReference>
<dbReference type="InterPro" id="IPR018046">
    <property type="entry name" value="Pili_assmbl_chaperone_CS"/>
</dbReference>
<feature type="signal peptide" evidence="8">
    <location>
        <begin position="1"/>
        <end position="25"/>
    </location>
</feature>
<dbReference type="Pfam" id="PF00345">
    <property type="entry name" value="PapD_N"/>
    <property type="match status" value="1"/>
</dbReference>
<dbReference type="Proteomes" id="UP000037939">
    <property type="component" value="Unassembled WGS sequence"/>
</dbReference>
<dbReference type="PANTHER" id="PTHR30251:SF11">
    <property type="entry name" value="CHAPERONE PROTEIN FIMC-RELATED"/>
    <property type="match status" value="1"/>
</dbReference>
<reference evidence="11 12" key="1">
    <citation type="submission" date="2015-07" db="EMBL/GenBank/DDBJ databases">
        <title>Draft genome sequence of the Amantichitinum ursilacus IGB-41, a new chitin-degrading bacterium.</title>
        <authorList>
            <person name="Kirstahler P."/>
            <person name="Guenther M."/>
            <person name="Grumaz C."/>
            <person name="Rupp S."/>
            <person name="Zibek S."/>
            <person name="Sohn K."/>
        </authorList>
    </citation>
    <scope>NUCLEOTIDE SEQUENCE [LARGE SCALE GENOMIC DNA]</scope>
    <source>
        <strain evidence="11 12">IGB-41</strain>
    </source>
</reference>
<dbReference type="PATRIC" id="fig|857265.3.peg.3952"/>
<dbReference type="Pfam" id="PF02753">
    <property type="entry name" value="PapD_C"/>
    <property type="match status" value="1"/>
</dbReference>
<dbReference type="PANTHER" id="PTHR30251">
    <property type="entry name" value="PILUS ASSEMBLY CHAPERONE"/>
    <property type="match status" value="1"/>
</dbReference>
<dbReference type="GO" id="GO:0030288">
    <property type="term" value="C:outer membrane-bounded periplasmic space"/>
    <property type="evidence" value="ECO:0007669"/>
    <property type="project" value="InterPro"/>
</dbReference>
<keyword evidence="4 8" id="KW-0732">Signal</keyword>
<dbReference type="STRING" id="857265.WG78_19280"/>
<gene>
    <name evidence="11" type="primary">ecpD_4</name>
    <name evidence="11" type="ORF">WG78_19280</name>
</gene>
<proteinExistence type="inferred from homology"/>
<accession>A0A0N0GL75</accession>
<name>A0A0N0GL75_9NEIS</name>
<evidence type="ECO:0000313" key="12">
    <source>
        <dbReference type="Proteomes" id="UP000037939"/>
    </source>
</evidence>
<dbReference type="GO" id="GO:0071555">
    <property type="term" value="P:cell wall organization"/>
    <property type="evidence" value="ECO:0007669"/>
    <property type="project" value="InterPro"/>
</dbReference>
<dbReference type="FunFam" id="2.60.40.10:FF:000458">
    <property type="entry name" value="Molecular chaperone FimC"/>
    <property type="match status" value="1"/>
</dbReference>
<comment type="similarity">
    <text evidence="2 7">Belongs to the periplasmic pilus chaperone family.</text>
</comment>
<feature type="chain" id="PRO_5005849666" evidence="8">
    <location>
        <begin position="26"/>
        <end position="238"/>
    </location>
</feature>
<dbReference type="OrthoDB" id="9131059at2"/>
<dbReference type="Gene3D" id="2.60.40.10">
    <property type="entry name" value="Immunoglobulins"/>
    <property type="match status" value="2"/>
</dbReference>
<dbReference type="InterPro" id="IPR008962">
    <property type="entry name" value="PapD-like_sf"/>
</dbReference>
<dbReference type="InterPro" id="IPR036316">
    <property type="entry name" value="Pili_assmbl_chap_C_dom_sf"/>
</dbReference>
<evidence type="ECO:0000256" key="5">
    <source>
        <dbReference type="ARBA" id="ARBA00022764"/>
    </source>
</evidence>
<evidence type="ECO:0000256" key="4">
    <source>
        <dbReference type="ARBA" id="ARBA00022729"/>
    </source>
</evidence>
<evidence type="ECO:0000256" key="6">
    <source>
        <dbReference type="ARBA" id="ARBA00023186"/>
    </source>
</evidence>
<evidence type="ECO:0000259" key="10">
    <source>
        <dbReference type="Pfam" id="PF02753"/>
    </source>
</evidence>
<dbReference type="InterPro" id="IPR050643">
    <property type="entry name" value="Periplasmic_pilus_chap"/>
</dbReference>
<evidence type="ECO:0000256" key="2">
    <source>
        <dbReference type="ARBA" id="ARBA00007399"/>
    </source>
</evidence>
<dbReference type="SUPFAM" id="SSF49354">
    <property type="entry name" value="PapD-like"/>
    <property type="match status" value="1"/>
</dbReference>
<feature type="domain" description="Pili assembly chaperone C-terminal" evidence="10">
    <location>
        <begin position="167"/>
        <end position="224"/>
    </location>
</feature>
<comment type="caution">
    <text evidence="11">The sequence shown here is derived from an EMBL/GenBank/DDBJ whole genome shotgun (WGS) entry which is preliminary data.</text>
</comment>
<keyword evidence="3" id="KW-1029">Fimbrium biogenesis</keyword>
<dbReference type="AlphaFoldDB" id="A0A0N0GL75"/>
<evidence type="ECO:0000256" key="7">
    <source>
        <dbReference type="RuleBase" id="RU003918"/>
    </source>
</evidence>
<keyword evidence="12" id="KW-1185">Reference proteome</keyword>
<organism evidence="11 12">
    <name type="scientific">Amantichitinum ursilacus</name>
    <dbReference type="NCBI Taxonomy" id="857265"/>
    <lineage>
        <taxon>Bacteria</taxon>
        <taxon>Pseudomonadati</taxon>
        <taxon>Pseudomonadota</taxon>
        <taxon>Betaproteobacteria</taxon>
        <taxon>Neisseriales</taxon>
        <taxon>Chitinibacteraceae</taxon>
        <taxon>Amantichitinum</taxon>
    </lineage>
</organism>
<feature type="domain" description="Pili assembly chaperone N-terminal" evidence="9">
    <location>
        <begin position="26"/>
        <end position="140"/>
    </location>
</feature>
<dbReference type="InterPro" id="IPR016147">
    <property type="entry name" value="Pili_assmbl_chaperone_N"/>
</dbReference>
<evidence type="ECO:0000313" key="11">
    <source>
        <dbReference type="EMBL" id="KPC49788.1"/>
    </source>
</evidence>
<dbReference type="EMBL" id="LAQT01000035">
    <property type="protein sequence ID" value="KPC49788.1"/>
    <property type="molecule type" value="Genomic_DNA"/>
</dbReference>
<dbReference type="PROSITE" id="PS00635">
    <property type="entry name" value="PILI_CHAPERONE"/>
    <property type="match status" value="1"/>
</dbReference>
<evidence type="ECO:0000256" key="3">
    <source>
        <dbReference type="ARBA" id="ARBA00022558"/>
    </source>
</evidence>
<dbReference type="InterPro" id="IPR013783">
    <property type="entry name" value="Ig-like_fold"/>
</dbReference>
<dbReference type="SUPFAM" id="SSF49584">
    <property type="entry name" value="Periplasmic chaperone C-domain"/>
    <property type="match status" value="1"/>
</dbReference>
<evidence type="ECO:0000256" key="8">
    <source>
        <dbReference type="SAM" id="SignalP"/>
    </source>
</evidence>